<keyword evidence="3" id="KW-1185">Reference proteome</keyword>
<dbReference type="SUPFAM" id="SSF53067">
    <property type="entry name" value="Actin-like ATPase domain"/>
    <property type="match status" value="2"/>
</dbReference>
<evidence type="ECO:0000313" key="2">
    <source>
        <dbReference type="EMBL" id="SMO47646.1"/>
    </source>
</evidence>
<dbReference type="CDD" id="cd24006">
    <property type="entry name" value="ASKHA_NBD_PPX_GppA"/>
    <property type="match status" value="1"/>
</dbReference>
<organism evidence="2 3">
    <name type="scientific">Solitalea koreensis</name>
    <dbReference type="NCBI Taxonomy" id="543615"/>
    <lineage>
        <taxon>Bacteria</taxon>
        <taxon>Pseudomonadati</taxon>
        <taxon>Bacteroidota</taxon>
        <taxon>Sphingobacteriia</taxon>
        <taxon>Sphingobacteriales</taxon>
        <taxon>Sphingobacteriaceae</taxon>
        <taxon>Solitalea</taxon>
    </lineage>
</organism>
<proteinExistence type="predicted"/>
<accession>A0A521BKN7</accession>
<sequence length="304" mass="34249">MRYAAIDIGSNAVRLLIADMVEINEEISFKKNSLVRVPIRLGDDAFLDKYISERKANDLVKSMSAFRNLMDVYKVRDYTACATSAMREAQNGSDIVMRIKNEANIDLEIVDGKREANIIYSSHIEKHLDSRRVYLYIDVGGGSTEVSVFANGLLIDSNSFNIGTIRMLDNQDTEETWNELKSFIKTLTKNYKNIQGIGTGGNINKLFKISGEKEGVALTFAKLKALYDYLNSFSLKDRINVLGLKEDRADVIIPASEIYLTIMRWAGIKQMFVPKVGLVDGLIHLLIEKNYPKVVSISERTESL</sequence>
<reference evidence="2 3" key="1">
    <citation type="submission" date="2017-05" db="EMBL/GenBank/DDBJ databases">
        <authorList>
            <person name="Varghese N."/>
            <person name="Submissions S."/>
        </authorList>
    </citation>
    <scope>NUCLEOTIDE SEQUENCE [LARGE SCALE GENOMIC DNA]</scope>
    <source>
        <strain evidence="2 3">DSM 21342</strain>
    </source>
</reference>
<dbReference type="Pfam" id="PF02541">
    <property type="entry name" value="Ppx-GppA"/>
    <property type="match status" value="1"/>
</dbReference>
<dbReference type="AlphaFoldDB" id="A0A521BKN7"/>
<dbReference type="Gene3D" id="3.30.420.150">
    <property type="entry name" value="Exopolyphosphatase. Domain 2"/>
    <property type="match status" value="1"/>
</dbReference>
<gene>
    <name evidence="2" type="ORF">SAMN06265350_102275</name>
</gene>
<dbReference type="RefSeq" id="WP_142601826.1">
    <property type="nucleotide sequence ID" value="NZ_FXSZ01000002.1"/>
</dbReference>
<dbReference type="PANTHER" id="PTHR30005">
    <property type="entry name" value="EXOPOLYPHOSPHATASE"/>
    <property type="match status" value="1"/>
</dbReference>
<dbReference type="InterPro" id="IPR003695">
    <property type="entry name" value="Ppx_GppA_N"/>
</dbReference>
<dbReference type="OrthoDB" id="9814545at2"/>
<dbReference type="GO" id="GO:0016462">
    <property type="term" value="F:pyrophosphatase activity"/>
    <property type="evidence" value="ECO:0007669"/>
    <property type="project" value="TreeGrafter"/>
</dbReference>
<feature type="domain" description="Ppx/GppA phosphatase N-terminal" evidence="1">
    <location>
        <begin position="39"/>
        <end position="284"/>
    </location>
</feature>
<dbReference type="PANTHER" id="PTHR30005:SF0">
    <property type="entry name" value="RETROGRADE REGULATION PROTEIN 2"/>
    <property type="match status" value="1"/>
</dbReference>
<name>A0A521BKN7_9SPHI</name>
<evidence type="ECO:0000259" key="1">
    <source>
        <dbReference type="Pfam" id="PF02541"/>
    </source>
</evidence>
<dbReference type="InterPro" id="IPR050273">
    <property type="entry name" value="GppA/Ppx_hydrolase"/>
</dbReference>
<dbReference type="Proteomes" id="UP000315971">
    <property type="component" value="Unassembled WGS sequence"/>
</dbReference>
<protein>
    <submittedName>
        <fullName evidence="2">Exopolyphosphatase / guanosine-5'-triphosphate,3'-diphosphate pyrophosphatase</fullName>
    </submittedName>
</protein>
<dbReference type="InterPro" id="IPR043129">
    <property type="entry name" value="ATPase_NBD"/>
</dbReference>
<dbReference type="EMBL" id="FXSZ01000002">
    <property type="protein sequence ID" value="SMO47646.1"/>
    <property type="molecule type" value="Genomic_DNA"/>
</dbReference>
<dbReference type="Gene3D" id="3.30.420.40">
    <property type="match status" value="1"/>
</dbReference>
<evidence type="ECO:0000313" key="3">
    <source>
        <dbReference type="Proteomes" id="UP000315971"/>
    </source>
</evidence>